<dbReference type="PRINTS" id="PR01437">
    <property type="entry name" value="NUOXDRDTASE4"/>
</dbReference>
<evidence type="ECO:0000256" key="4">
    <source>
        <dbReference type="ARBA" id="ARBA00022475"/>
    </source>
</evidence>
<feature type="transmembrane region" description="Helical" evidence="9">
    <location>
        <begin position="107"/>
        <end position="126"/>
    </location>
</feature>
<dbReference type="InterPro" id="IPR050586">
    <property type="entry name" value="CPA3_Na-H_Antiporter_D"/>
</dbReference>
<feature type="transmembrane region" description="Helical" evidence="9">
    <location>
        <begin position="447"/>
        <end position="472"/>
    </location>
</feature>
<feature type="transmembrane region" description="Helical" evidence="9">
    <location>
        <begin position="240"/>
        <end position="261"/>
    </location>
</feature>
<proteinExistence type="inferred from homology"/>
<protein>
    <submittedName>
        <fullName evidence="11">Multicomponent Na+:H+ antiporter subunit D</fullName>
    </submittedName>
</protein>
<dbReference type="InterPro" id="IPR001750">
    <property type="entry name" value="ND/Mrp_TM"/>
</dbReference>
<feature type="transmembrane region" description="Helical" evidence="9">
    <location>
        <begin position="6"/>
        <end position="24"/>
    </location>
</feature>
<evidence type="ECO:0000313" key="11">
    <source>
        <dbReference type="EMBL" id="MBM7633353.1"/>
    </source>
</evidence>
<organism evidence="11 12">
    <name type="scientific">Geomicrobium sediminis</name>
    <dbReference type="NCBI Taxonomy" id="1347788"/>
    <lineage>
        <taxon>Bacteria</taxon>
        <taxon>Bacillati</taxon>
        <taxon>Bacillota</taxon>
        <taxon>Bacilli</taxon>
        <taxon>Bacillales</taxon>
        <taxon>Geomicrobium</taxon>
    </lineage>
</organism>
<keyword evidence="6 9" id="KW-1133">Transmembrane helix</keyword>
<keyword evidence="7 9" id="KW-0472">Membrane</keyword>
<dbReference type="Proteomes" id="UP000741863">
    <property type="component" value="Unassembled WGS sequence"/>
</dbReference>
<feature type="transmembrane region" description="Helical" evidence="9">
    <location>
        <begin position="68"/>
        <end position="95"/>
    </location>
</feature>
<reference evidence="11 12" key="1">
    <citation type="submission" date="2021-01" db="EMBL/GenBank/DDBJ databases">
        <title>Genomic Encyclopedia of Type Strains, Phase IV (KMG-IV): sequencing the most valuable type-strain genomes for metagenomic binning, comparative biology and taxonomic classification.</title>
        <authorList>
            <person name="Goeker M."/>
        </authorList>
    </citation>
    <scope>NUCLEOTIDE SEQUENCE [LARGE SCALE GENOMIC DNA]</scope>
    <source>
        <strain evidence="11 12">DSM 25540</strain>
    </source>
</reference>
<evidence type="ECO:0000256" key="9">
    <source>
        <dbReference type="SAM" id="Phobius"/>
    </source>
</evidence>
<feature type="transmembrane region" description="Helical" evidence="9">
    <location>
        <begin position="273"/>
        <end position="291"/>
    </location>
</feature>
<evidence type="ECO:0000256" key="8">
    <source>
        <dbReference type="RuleBase" id="RU000320"/>
    </source>
</evidence>
<evidence type="ECO:0000256" key="5">
    <source>
        <dbReference type="ARBA" id="ARBA00022692"/>
    </source>
</evidence>
<comment type="subcellular location">
    <subcellularLocation>
        <location evidence="1">Cell membrane</location>
        <topology evidence="1">Multi-pass membrane protein</topology>
    </subcellularLocation>
    <subcellularLocation>
        <location evidence="8">Membrane</location>
        <topology evidence="8">Multi-pass membrane protein</topology>
    </subcellularLocation>
</comment>
<comment type="caution">
    <text evidence="11">The sequence shown here is derived from an EMBL/GenBank/DDBJ whole genome shotgun (WGS) entry which is preliminary data.</text>
</comment>
<feature type="transmembrane region" description="Helical" evidence="9">
    <location>
        <begin position="328"/>
        <end position="349"/>
    </location>
</feature>
<dbReference type="RefSeq" id="WP_204697972.1">
    <property type="nucleotide sequence ID" value="NZ_JAFBEC010000006.1"/>
</dbReference>
<keyword evidence="4" id="KW-1003">Cell membrane</keyword>
<evidence type="ECO:0000256" key="6">
    <source>
        <dbReference type="ARBA" id="ARBA00022989"/>
    </source>
</evidence>
<keyword evidence="5 8" id="KW-0812">Transmembrane</keyword>
<name>A0ABS2PD70_9BACL</name>
<feature type="transmembrane region" description="Helical" evidence="9">
    <location>
        <begin position="132"/>
        <end position="151"/>
    </location>
</feature>
<dbReference type="EMBL" id="JAFBEC010000006">
    <property type="protein sequence ID" value="MBM7633353.1"/>
    <property type="molecule type" value="Genomic_DNA"/>
</dbReference>
<feature type="transmembrane region" description="Helical" evidence="9">
    <location>
        <begin position="370"/>
        <end position="390"/>
    </location>
</feature>
<feature type="domain" description="NADH:quinone oxidoreductase/Mrp antiporter transmembrane" evidence="10">
    <location>
        <begin position="127"/>
        <end position="416"/>
    </location>
</feature>
<gene>
    <name evidence="11" type="ORF">JOD17_002447</name>
</gene>
<dbReference type="NCBIfam" id="NF005818">
    <property type="entry name" value="PRK07691.1"/>
    <property type="match status" value="1"/>
</dbReference>
<keyword evidence="12" id="KW-1185">Reference proteome</keyword>
<evidence type="ECO:0000256" key="3">
    <source>
        <dbReference type="ARBA" id="ARBA00022449"/>
    </source>
</evidence>
<evidence type="ECO:0000256" key="2">
    <source>
        <dbReference type="ARBA" id="ARBA00005346"/>
    </source>
</evidence>
<feature type="transmembrane region" description="Helical" evidence="9">
    <location>
        <begin position="402"/>
        <end position="426"/>
    </location>
</feature>
<keyword evidence="3" id="KW-0813">Transport</keyword>
<feature type="transmembrane region" description="Helical" evidence="9">
    <location>
        <begin position="31"/>
        <end position="48"/>
    </location>
</feature>
<dbReference type="InterPro" id="IPR003918">
    <property type="entry name" value="NADH_UbQ_OxRdtase"/>
</dbReference>
<evidence type="ECO:0000256" key="7">
    <source>
        <dbReference type="ARBA" id="ARBA00023136"/>
    </source>
</evidence>
<dbReference type="NCBIfam" id="NF009306">
    <property type="entry name" value="PRK12663.1"/>
    <property type="match status" value="1"/>
</dbReference>
<dbReference type="PANTHER" id="PTHR42703:SF1">
    <property type="entry name" value="NA(+)_H(+) ANTIPORTER SUBUNIT D1"/>
    <property type="match status" value="1"/>
</dbReference>
<evidence type="ECO:0000313" key="12">
    <source>
        <dbReference type="Proteomes" id="UP000741863"/>
    </source>
</evidence>
<feature type="transmembrane region" description="Helical" evidence="9">
    <location>
        <begin position="163"/>
        <end position="184"/>
    </location>
</feature>
<evidence type="ECO:0000259" key="10">
    <source>
        <dbReference type="Pfam" id="PF00361"/>
    </source>
</evidence>
<accession>A0ABS2PD70</accession>
<dbReference type="PANTHER" id="PTHR42703">
    <property type="entry name" value="NADH DEHYDROGENASE"/>
    <property type="match status" value="1"/>
</dbReference>
<keyword evidence="3" id="KW-0050">Antiport</keyword>
<evidence type="ECO:0000256" key="1">
    <source>
        <dbReference type="ARBA" id="ARBA00004651"/>
    </source>
</evidence>
<feature type="transmembrane region" description="Helical" evidence="9">
    <location>
        <begin position="204"/>
        <end position="228"/>
    </location>
</feature>
<dbReference type="Pfam" id="PF00361">
    <property type="entry name" value="Proton_antipo_M"/>
    <property type="match status" value="1"/>
</dbReference>
<sequence length="494" mass="53875">MNNIIILLLLIPLLTGVLLIFLRNRISAQRWLSILSLLAVGVIAAIIIQRVLNEGTMTLDLGGWEPPYGIVLVADMFAMLLVFTTVIVGICCLLYGFRTIGEEREKFYFYTFVQFLLVGVMGSFLTGDLFNLFVFFEVMLLSSYVLIALGGKKVQLRESIKYVLVNIVSSMLFLIAIAYLYGMLGTLNFAHMAIRVSEAGQDGLLTTVAIFLMLVFAIKAALLMYFWLPGSYGAPPMAIAALFAALLTKVGIYSIFRLFSVVFPHQPEITHQLLAWLGILTMIIGAIGAVAHWSLRKILAYNVVVAVGFMIAGFAVFTTTAIAGSVFYLIHDMFVKALLFILGGIMIGLTGTDKLREMSGMIRNHASLGWMFFIAALALAGVPPLSGFIGKLLVLQGAIGEGFYIIAAVGLITSLMVLYSVVKIFINGFWGENQLTVEDEKMSTKGTLLPSAILTVIVIGMGLGAEFVNVYIMEAAEVINNPSLYIDAVMPNGE</sequence>
<feature type="transmembrane region" description="Helical" evidence="9">
    <location>
        <begin position="298"/>
        <end position="322"/>
    </location>
</feature>
<comment type="similarity">
    <text evidence="2">Belongs to the CPA3 antiporters (TC 2.A.63) subunit D family.</text>
</comment>